<reference evidence="5" key="1">
    <citation type="submission" date="2017-09" db="EMBL/GenBank/DDBJ databases">
        <title>Depth-based differentiation of microbial function through sediment-hosted aquifers and enrichment of novel symbionts in the deep terrestrial subsurface.</title>
        <authorList>
            <person name="Probst A.J."/>
            <person name="Ladd B."/>
            <person name="Jarett J.K."/>
            <person name="Geller-Mcgrath D.E."/>
            <person name="Sieber C.M.K."/>
            <person name="Emerson J.B."/>
            <person name="Anantharaman K."/>
            <person name="Thomas B.C."/>
            <person name="Malmstrom R."/>
            <person name="Stieglmeier M."/>
            <person name="Klingl A."/>
            <person name="Woyke T."/>
            <person name="Ryan C.M."/>
            <person name="Banfield J.F."/>
        </authorList>
    </citation>
    <scope>NUCLEOTIDE SEQUENCE [LARGE SCALE GENOMIC DNA]</scope>
</reference>
<dbReference type="InterPro" id="IPR029056">
    <property type="entry name" value="Ribokinase-like"/>
</dbReference>
<accession>A0A2M6WV75</accession>
<keyword evidence="1" id="KW-0808">Transferase</keyword>
<dbReference type="Proteomes" id="UP000230481">
    <property type="component" value="Unassembled WGS sequence"/>
</dbReference>
<dbReference type="PANTHER" id="PTHR10584:SF166">
    <property type="entry name" value="RIBOKINASE"/>
    <property type="match status" value="1"/>
</dbReference>
<organism evidence="4 5">
    <name type="scientific">Candidatus Campbellbacteria bacterium CG10_big_fil_rev_8_21_14_0_10_35_52</name>
    <dbReference type="NCBI Taxonomy" id="1974527"/>
    <lineage>
        <taxon>Bacteria</taxon>
        <taxon>Candidatus Campbelliibacteriota</taxon>
    </lineage>
</organism>
<dbReference type="GO" id="GO:0016301">
    <property type="term" value="F:kinase activity"/>
    <property type="evidence" value="ECO:0007669"/>
    <property type="project" value="UniProtKB-KW"/>
</dbReference>
<dbReference type="InterPro" id="IPR011611">
    <property type="entry name" value="PfkB_dom"/>
</dbReference>
<evidence type="ECO:0000259" key="3">
    <source>
        <dbReference type="Pfam" id="PF00294"/>
    </source>
</evidence>
<evidence type="ECO:0000313" key="4">
    <source>
        <dbReference type="EMBL" id="PIT96596.1"/>
    </source>
</evidence>
<feature type="non-terminal residue" evidence="4">
    <location>
        <position position="332"/>
    </location>
</feature>
<protein>
    <recommendedName>
        <fullName evidence="3">Carbohydrate kinase PfkB domain-containing protein</fullName>
    </recommendedName>
</protein>
<comment type="caution">
    <text evidence="4">The sequence shown here is derived from an EMBL/GenBank/DDBJ whole genome shotgun (WGS) entry which is preliminary data.</text>
</comment>
<keyword evidence="2" id="KW-0418">Kinase</keyword>
<evidence type="ECO:0000256" key="2">
    <source>
        <dbReference type="ARBA" id="ARBA00022777"/>
    </source>
</evidence>
<dbReference type="PANTHER" id="PTHR10584">
    <property type="entry name" value="SUGAR KINASE"/>
    <property type="match status" value="1"/>
</dbReference>
<sequence length="332" mass="37541">MFFKNNFDFVAIGDITTDAFIRLSDDDATIKRDNDGRKSNLCLNFGDKIEYDSVTEISAVGNSPNASICARRLGLKSALVTNLGDDYNGKKIIETLDKEGVNTNFVKIHTNKKSNYHYVLWYEEERTILVKHYEYDYELPNIEKPKWIYLSSLGENSLPYHHKITKYIKDNPEINLAFQPGTFQIRLGSEKLKDIYEICGLFFCNKQEAQKILKTDEKDIKKLLENTRALGPKIVVITDGPKGAYAYDGKEMLQMPMYPDPSPPIDRTGAGDSFSATITSAIALGKTLREALIMGPVNSMSVVQYIGAREGLLTKEKIEKYLSKAPENYKLT</sequence>
<dbReference type="AlphaFoldDB" id="A0A2M6WV75"/>
<name>A0A2M6WV75_9BACT</name>
<dbReference type="Gene3D" id="3.40.1190.20">
    <property type="match status" value="1"/>
</dbReference>
<dbReference type="SUPFAM" id="SSF53613">
    <property type="entry name" value="Ribokinase-like"/>
    <property type="match status" value="1"/>
</dbReference>
<proteinExistence type="predicted"/>
<evidence type="ECO:0000256" key="1">
    <source>
        <dbReference type="ARBA" id="ARBA00022679"/>
    </source>
</evidence>
<feature type="domain" description="Carbohydrate kinase PfkB" evidence="3">
    <location>
        <begin position="55"/>
        <end position="312"/>
    </location>
</feature>
<dbReference type="EMBL" id="PFAA01000043">
    <property type="protein sequence ID" value="PIT96596.1"/>
    <property type="molecule type" value="Genomic_DNA"/>
</dbReference>
<evidence type="ECO:0000313" key="5">
    <source>
        <dbReference type="Proteomes" id="UP000230481"/>
    </source>
</evidence>
<gene>
    <name evidence="4" type="ORF">COT82_02360</name>
</gene>
<dbReference type="Pfam" id="PF00294">
    <property type="entry name" value="PfkB"/>
    <property type="match status" value="1"/>
</dbReference>